<dbReference type="AlphaFoldDB" id="A0A150GYY5"/>
<dbReference type="EMBL" id="LSYV01000004">
    <property type="protein sequence ID" value="KXZ55041.1"/>
    <property type="molecule type" value="Genomic_DNA"/>
</dbReference>
<sequence length="186" mass="19887">MILATLLSAAFYEDEDAWQRGTATGLQEPPLASALFGWASLFALLSQHLVYGRRHVTLLASAGDKVVGCCGLTFEPAPPDVIAATGAREGCDYGLLTGLAVDPAHRRRGVASALLAEAGRLGQARLAPPGMLALLVARTNTAALRLYAGQGFEEQTSWVDVRWRAEAERGKLGKPRRLLLVRRLPG</sequence>
<dbReference type="Gene3D" id="3.40.630.30">
    <property type="match status" value="1"/>
</dbReference>
<dbReference type="Proteomes" id="UP000075714">
    <property type="component" value="Unassembled WGS sequence"/>
</dbReference>
<dbReference type="GO" id="GO:0016747">
    <property type="term" value="F:acyltransferase activity, transferring groups other than amino-acyl groups"/>
    <property type="evidence" value="ECO:0007669"/>
    <property type="project" value="InterPro"/>
</dbReference>
<keyword evidence="2" id="KW-0012">Acyltransferase</keyword>
<evidence type="ECO:0000313" key="4">
    <source>
        <dbReference type="EMBL" id="KXZ55041.1"/>
    </source>
</evidence>
<dbReference type="OrthoDB" id="544465at2759"/>
<dbReference type="InterPro" id="IPR050680">
    <property type="entry name" value="YpeA/RimI_acetyltransf"/>
</dbReference>
<dbReference type="Pfam" id="PF00583">
    <property type="entry name" value="Acetyltransf_1"/>
    <property type="match status" value="1"/>
</dbReference>
<feature type="domain" description="N-acetyltransferase" evidence="3">
    <location>
        <begin position="5"/>
        <end position="185"/>
    </location>
</feature>
<evidence type="ECO:0000256" key="2">
    <source>
        <dbReference type="ARBA" id="ARBA00023315"/>
    </source>
</evidence>
<dbReference type="SUPFAM" id="SSF55729">
    <property type="entry name" value="Acyl-CoA N-acyltransferases (Nat)"/>
    <property type="match status" value="1"/>
</dbReference>
<gene>
    <name evidence="4" type="ORF">GPECTOR_3g200</name>
</gene>
<dbReference type="InterPro" id="IPR016181">
    <property type="entry name" value="Acyl_CoA_acyltransferase"/>
</dbReference>
<dbReference type="STRING" id="33097.A0A150GYY5"/>
<evidence type="ECO:0000256" key="1">
    <source>
        <dbReference type="ARBA" id="ARBA00022679"/>
    </source>
</evidence>
<dbReference type="PROSITE" id="PS51186">
    <property type="entry name" value="GNAT"/>
    <property type="match status" value="1"/>
</dbReference>
<organism evidence="4 5">
    <name type="scientific">Gonium pectorale</name>
    <name type="common">Green alga</name>
    <dbReference type="NCBI Taxonomy" id="33097"/>
    <lineage>
        <taxon>Eukaryota</taxon>
        <taxon>Viridiplantae</taxon>
        <taxon>Chlorophyta</taxon>
        <taxon>core chlorophytes</taxon>
        <taxon>Chlorophyceae</taxon>
        <taxon>CS clade</taxon>
        <taxon>Chlamydomonadales</taxon>
        <taxon>Volvocaceae</taxon>
        <taxon>Gonium</taxon>
    </lineage>
</organism>
<protein>
    <recommendedName>
        <fullName evidence="3">N-acetyltransferase domain-containing protein</fullName>
    </recommendedName>
</protein>
<proteinExistence type="predicted"/>
<comment type="caution">
    <text evidence="4">The sequence shown here is derived from an EMBL/GenBank/DDBJ whole genome shotgun (WGS) entry which is preliminary data.</text>
</comment>
<dbReference type="CDD" id="cd04301">
    <property type="entry name" value="NAT_SF"/>
    <property type="match status" value="1"/>
</dbReference>
<evidence type="ECO:0000313" key="5">
    <source>
        <dbReference type="Proteomes" id="UP000075714"/>
    </source>
</evidence>
<dbReference type="PANTHER" id="PTHR43420">
    <property type="entry name" value="ACETYLTRANSFERASE"/>
    <property type="match status" value="1"/>
</dbReference>
<reference evidence="5" key="1">
    <citation type="journal article" date="2016" name="Nat. Commun.">
        <title>The Gonium pectorale genome demonstrates co-option of cell cycle regulation during the evolution of multicellularity.</title>
        <authorList>
            <person name="Hanschen E.R."/>
            <person name="Marriage T.N."/>
            <person name="Ferris P.J."/>
            <person name="Hamaji T."/>
            <person name="Toyoda A."/>
            <person name="Fujiyama A."/>
            <person name="Neme R."/>
            <person name="Noguchi H."/>
            <person name="Minakuchi Y."/>
            <person name="Suzuki M."/>
            <person name="Kawai-Toyooka H."/>
            <person name="Smith D.R."/>
            <person name="Sparks H."/>
            <person name="Anderson J."/>
            <person name="Bakaric R."/>
            <person name="Luria V."/>
            <person name="Karger A."/>
            <person name="Kirschner M.W."/>
            <person name="Durand P.M."/>
            <person name="Michod R.E."/>
            <person name="Nozaki H."/>
            <person name="Olson B.J."/>
        </authorList>
    </citation>
    <scope>NUCLEOTIDE SEQUENCE [LARGE SCALE GENOMIC DNA]</scope>
    <source>
        <strain evidence="5">NIES-2863</strain>
    </source>
</reference>
<name>A0A150GYY5_GONPE</name>
<accession>A0A150GYY5</accession>
<evidence type="ECO:0000259" key="3">
    <source>
        <dbReference type="PROSITE" id="PS51186"/>
    </source>
</evidence>
<keyword evidence="5" id="KW-1185">Reference proteome</keyword>
<keyword evidence="1" id="KW-0808">Transferase</keyword>
<dbReference type="InterPro" id="IPR000182">
    <property type="entry name" value="GNAT_dom"/>
</dbReference>